<sequence>MVKFGQYLKHNIVPEWRDKFIDYKGLKKIINAEFDTSQADVEMSPQVLEMNAKSVQSASKQKLRQIDNSSVIGMVSVKGEEVKDEHSEHAYAYTAATKEELNDALIIRAKRTRSEWENEDGSICWQWVMPAKCTQKEQPFFKKLFDEIQMVNEWYVEKEVECTIRYNNYVKQMDHFCKLRNDGKEFSSSSAQYRQLEFGLKELYRMLEYLHNYCTLNRTAIDKILKKHDKHSDFQSRVTVTNAISGISFYKEEEVSHLRDGVEMLWRLLLGSKASRSMMELKNVKISSNSRVAFQIGLFVGSAVVLFLALLLIVFQYPIDSLSSDEVHSLWVIFRLQAFFVIQLWMWGLDLFVYHNNRINFEYIFGEYAPSLLHFQQQFLFASIYTFLLALLLFLWYYASFVAKLIPKTAVGLITPALFLLFLLSVLPLPGFFRARLYALIHCVSIIPAPFYRVHFPDFFIGDQMTSHNQTLIDLVHVLFNLASLSFLQLRDKYNDFSPAVQEWLRFVPNFLPSLIRFLQCLRRYRDEKECYPHLSNGIKYFMSMVAMCFFRSNACYGVFQLLYTFYALNWDLREDWGLLHNFQKGKWYLLRDHPKKRSRHLLSDPYKYYVAIVNDVVLRFGWMAKMALTGVVDADVLQLVFGVVEIMRRGFWNIFRMENEQVNNCGKFRATLEVPVPFPDLMR</sequence>
<dbReference type="InterPro" id="IPR004342">
    <property type="entry name" value="EXS_C"/>
</dbReference>
<evidence type="ECO:0000313" key="9">
    <source>
        <dbReference type="EMBL" id="OAO18079.1"/>
    </source>
</evidence>
<evidence type="ECO:0000256" key="2">
    <source>
        <dbReference type="ARBA" id="ARBA00009665"/>
    </source>
</evidence>
<feature type="transmembrane region" description="Helical" evidence="6">
    <location>
        <begin position="292"/>
        <end position="315"/>
    </location>
</feature>
<evidence type="ECO:0000259" key="7">
    <source>
        <dbReference type="PROSITE" id="PS51380"/>
    </source>
</evidence>
<comment type="subcellular location">
    <subcellularLocation>
        <location evidence="1">Membrane</location>
        <topology evidence="1">Multi-pass membrane protein</topology>
    </subcellularLocation>
</comment>
<dbReference type="CDD" id="cd14447">
    <property type="entry name" value="SPX"/>
    <property type="match status" value="1"/>
</dbReference>
<dbReference type="STRING" id="478820.A0A196SQP1"/>
<dbReference type="GO" id="GO:0005794">
    <property type="term" value="C:Golgi apparatus"/>
    <property type="evidence" value="ECO:0007669"/>
    <property type="project" value="TreeGrafter"/>
</dbReference>
<dbReference type="Pfam" id="PF03105">
    <property type="entry name" value="SPX"/>
    <property type="match status" value="2"/>
</dbReference>
<reference evidence="9 10" key="1">
    <citation type="submission" date="2016-05" db="EMBL/GenBank/DDBJ databases">
        <title>Nuclear genome of Blastocystis sp. subtype 1 NandII.</title>
        <authorList>
            <person name="Gentekaki E."/>
            <person name="Curtis B."/>
            <person name="Stairs C."/>
            <person name="Eme L."/>
            <person name="Herman E."/>
            <person name="Klimes V."/>
            <person name="Arias M.C."/>
            <person name="Elias M."/>
            <person name="Hilliou F."/>
            <person name="Klute M."/>
            <person name="Malik S.-B."/>
            <person name="Pightling A."/>
            <person name="Rachubinski R."/>
            <person name="Salas D."/>
            <person name="Schlacht A."/>
            <person name="Suga H."/>
            <person name="Archibald J."/>
            <person name="Ball S.G."/>
            <person name="Clark G."/>
            <person name="Dacks J."/>
            <person name="Van Der Giezen M."/>
            <person name="Tsaousis A."/>
            <person name="Roger A."/>
        </authorList>
    </citation>
    <scope>NUCLEOTIDE SEQUENCE [LARGE SCALE GENOMIC DNA]</scope>
    <source>
        <strain evidence="10">ATCC 50177 / NandII</strain>
    </source>
</reference>
<dbReference type="InterPro" id="IPR004331">
    <property type="entry name" value="SPX_dom"/>
</dbReference>
<dbReference type="Proteomes" id="UP000078348">
    <property type="component" value="Unassembled WGS sequence"/>
</dbReference>
<dbReference type="Pfam" id="PF03124">
    <property type="entry name" value="EXS"/>
    <property type="match status" value="1"/>
</dbReference>
<evidence type="ECO:0000256" key="5">
    <source>
        <dbReference type="ARBA" id="ARBA00023136"/>
    </source>
</evidence>
<organism evidence="9 10">
    <name type="scientific">Blastocystis sp. subtype 1 (strain ATCC 50177 / NandII)</name>
    <dbReference type="NCBI Taxonomy" id="478820"/>
    <lineage>
        <taxon>Eukaryota</taxon>
        <taxon>Sar</taxon>
        <taxon>Stramenopiles</taxon>
        <taxon>Bigyra</taxon>
        <taxon>Opalozoa</taxon>
        <taxon>Opalinata</taxon>
        <taxon>Blastocystidae</taxon>
        <taxon>Blastocystis</taxon>
    </lineage>
</organism>
<evidence type="ECO:0000259" key="8">
    <source>
        <dbReference type="PROSITE" id="PS51382"/>
    </source>
</evidence>
<evidence type="ECO:0000313" key="10">
    <source>
        <dbReference type="Proteomes" id="UP000078348"/>
    </source>
</evidence>
<dbReference type="GO" id="GO:0000822">
    <property type="term" value="F:inositol hexakisphosphate binding"/>
    <property type="evidence" value="ECO:0007669"/>
    <property type="project" value="TreeGrafter"/>
</dbReference>
<feature type="transmembrane region" description="Helical" evidence="6">
    <location>
        <begin position="410"/>
        <end position="429"/>
    </location>
</feature>
<keyword evidence="5 6" id="KW-0472">Membrane</keyword>
<dbReference type="GO" id="GO:0006817">
    <property type="term" value="P:phosphate ion transport"/>
    <property type="evidence" value="ECO:0007669"/>
    <property type="project" value="TreeGrafter"/>
</dbReference>
<dbReference type="PANTHER" id="PTHR10783:SF103">
    <property type="entry name" value="SOLUTE CARRIER FAMILY 53 MEMBER 1"/>
    <property type="match status" value="1"/>
</dbReference>
<keyword evidence="4 6" id="KW-1133">Transmembrane helix</keyword>
<dbReference type="PROSITE" id="PS51382">
    <property type="entry name" value="SPX"/>
    <property type="match status" value="1"/>
</dbReference>
<evidence type="ECO:0000256" key="3">
    <source>
        <dbReference type="ARBA" id="ARBA00022692"/>
    </source>
</evidence>
<accession>A0A196SQP1</accession>
<keyword evidence="10" id="KW-1185">Reference proteome</keyword>
<dbReference type="GO" id="GO:0016036">
    <property type="term" value="P:cellular response to phosphate starvation"/>
    <property type="evidence" value="ECO:0007669"/>
    <property type="project" value="TreeGrafter"/>
</dbReference>
<evidence type="ECO:0000256" key="6">
    <source>
        <dbReference type="SAM" id="Phobius"/>
    </source>
</evidence>
<evidence type="ECO:0000256" key="1">
    <source>
        <dbReference type="ARBA" id="ARBA00004141"/>
    </source>
</evidence>
<dbReference type="AlphaFoldDB" id="A0A196SQP1"/>
<dbReference type="GO" id="GO:0005886">
    <property type="term" value="C:plasma membrane"/>
    <property type="evidence" value="ECO:0007669"/>
    <property type="project" value="TreeGrafter"/>
</dbReference>
<keyword evidence="3 6" id="KW-0812">Transmembrane</keyword>
<gene>
    <name evidence="9" type="ORF">AV274_0180</name>
</gene>
<evidence type="ECO:0000256" key="4">
    <source>
        <dbReference type="ARBA" id="ARBA00022989"/>
    </source>
</evidence>
<dbReference type="PROSITE" id="PS51380">
    <property type="entry name" value="EXS"/>
    <property type="match status" value="1"/>
</dbReference>
<proteinExistence type="inferred from homology"/>
<name>A0A196SQP1_BLAHN</name>
<comment type="caution">
    <text evidence="9">The sequence shown here is derived from an EMBL/GenBank/DDBJ whole genome shotgun (WGS) entry which is preliminary data.</text>
</comment>
<comment type="similarity">
    <text evidence="2">Belongs to the SYG1 (TC 2.A.94) family.</text>
</comment>
<feature type="domain" description="SPX" evidence="8">
    <location>
        <begin position="2"/>
        <end position="242"/>
    </location>
</feature>
<dbReference type="EMBL" id="LXWW01000008">
    <property type="protein sequence ID" value="OAO18079.1"/>
    <property type="molecule type" value="Genomic_DNA"/>
</dbReference>
<feature type="transmembrane region" description="Helical" evidence="6">
    <location>
        <begin position="379"/>
        <end position="398"/>
    </location>
</feature>
<protein>
    <submittedName>
        <fullName evidence="9">Phosphate transporter PHO1-8</fullName>
    </submittedName>
</protein>
<feature type="domain" description="EXS" evidence="7">
    <location>
        <begin position="497"/>
        <end position="684"/>
    </location>
</feature>
<dbReference type="PANTHER" id="PTHR10783">
    <property type="entry name" value="XENOTROPIC AND POLYTROPIC RETROVIRUS RECEPTOR 1-RELATED"/>
    <property type="match status" value="1"/>
</dbReference>
<feature type="transmembrane region" description="Helical" evidence="6">
    <location>
        <begin position="327"/>
        <end position="347"/>
    </location>
</feature>
<dbReference type="OrthoDB" id="9970435at2759"/>